<feature type="non-terminal residue" evidence="1">
    <location>
        <position position="1"/>
    </location>
</feature>
<reference evidence="1 2" key="1">
    <citation type="journal article" date="2019" name="Int. J. Syst. Evol. Microbiol.">
        <title>The Global Catalogue of Microorganisms (GCM) 10K type strain sequencing project: providing services to taxonomists for standard genome sequencing and annotation.</title>
        <authorList>
            <consortium name="The Broad Institute Genomics Platform"/>
            <consortium name="The Broad Institute Genome Sequencing Center for Infectious Disease"/>
            <person name="Wu L."/>
            <person name="Ma J."/>
        </authorList>
    </citation>
    <scope>NUCLEOTIDE SEQUENCE [LARGE SCALE GENOMIC DNA]</scope>
    <source>
        <strain evidence="1 2">PJ61</strain>
    </source>
</reference>
<organism evidence="1 2">
    <name type="scientific">Halorubrum pallidum</name>
    <dbReference type="NCBI Taxonomy" id="1526114"/>
    <lineage>
        <taxon>Archaea</taxon>
        <taxon>Methanobacteriati</taxon>
        <taxon>Methanobacteriota</taxon>
        <taxon>Stenosarchaea group</taxon>
        <taxon>Halobacteria</taxon>
        <taxon>Halobacteriales</taxon>
        <taxon>Haloferacaceae</taxon>
        <taxon>Halorubrum</taxon>
    </lineage>
</organism>
<dbReference type="InterPro" id="IPR015422">
    <property type="entry name" value="PyrdxlP-dep_Trfase_small"/>
</dbReference>
<dbReference type="Proteomes" id="UP001596274">
    <property type="component" value="Unassembled WGS sequence"/>
</dbReference>
<dbReference type="Gene3D" id="3.90.1150.10">
    <property type="entry name" value="Aspartate Aminotransferase, domain 1"/>
    <property type="match status" value="1"/>
</dbReference>
<evidence type="ECO:0000313" key="2">
    <source>
        <dbReference type="Proteomes" id="UP001596274"/>
    </source>
</evidence>
<dbReference type="SUPFAM" id="SSF53383">
    <property type="entry name" value="PLP-dependent transferases"/>
    <property type="match status" value="1"/>
</dbReference>
<sequence>DRGVLAPAIRPPTVPVGMSRLRVAPTAAHTHEQLNRCLDAFEAAGEEVGLR</sequence>
<protein>
    <submittedName>
        <fullName evidence="1">8-amino-7-oxononanoate synthase</fullName>
    </submittedName>
</protein>
<dbReference type="EMBL" id="JBHSWT010000838">
    <property type="protein sequence ID" value="MFC6772497.1"/>
    <property type="molecule type" value="Genomic_DNA"/>
</dbReference>
<comment type="caution">
    <text evidence="1">The sequence shown here is derived from an EMBL/GenBank/DDBJ whole genome shotgun (WGS) entry which is preliminary data.</text>
</comment>
<keyword evidence="2" id="KW-1185">Reference proteome</keyword>
<name>A0ABD5T9R1_9EURY</name>
<gene>
    <name evidence="1" type="ORF">ACFQDD_13410</name>
</gene>
<dbReference type="InterPro" id="IPR015424">
    <property type="entry name" value="PyrdxlP-dep_Trfase"/>
</dbReference>
<proteinExistence type="predicted"/>
<dbReference type="AlphaFoldDB" id="A0ABD5T9R1"/>
<accession>A0ABD5T9R1</accession>
<evidence type="ECO:0000313" key="1">
    <source>
        <dbReference type="EMBL" id="MFC6772497.1"/>
    </source>
</evidence>